<protein>
    <submittedName>
        <fullName evidence="1">Uncharacterized protein</fullName>
    </submittedName>
</protein>
<keyword evidence="2" id="KW-1185">Reference proteome</keyword>
<gene>
    <name evidence="1" type="ORF">ARMSODRAFT_352494</name>
</gene>
<proteinExistence type="predicted"/>
<dbReference type="Proteomes" id="UP000218334">
    <property type="component" value="Unassembled WGS sequence"/>
</dbReference>
<organism evidence="1 2">
    <name type="scientific">Armillaria solidipes</name>
    <dbReference type="NCBI Taxonomy" id="1076256"/>
    <lineage>
        <taxon>Eukaryota</taxon>
        <taxon>Fungi</taxon>
        <taxon>Dikarya</taxon>
        <taxon>Basidiomycota</taxon>
        <taxon>Agaricomycotina</taxon>
        <taxon>Agaricomycetes</taxon>
        <taxon>Agaricomycetidae</taxon>
        <taxon>Agaricales</taxon>
        <taxon>Marasmiineae</taxon>
        <taxon>Physalacriaceae</taxon>
        <taxon>Armillaria</taxon>
    </lineage>
</organism>
<dbReference type="AlphaFoldDB" id="A0A2H3BUC0"/>
<sequence>MTMKKVCAIGMGRKRTVVRGTSTMRTSSNCFVLRISTHTTLSSSRCLLRGGGAWIPSFFACTSFLCLSLSDYILQHQAASVALRVHYNSANWLIYSPVFLSI</sequence>
<reference evidence="2" key="1">
    <citation type="journal article" date="2017" name="Nat. Ecol. Evol.">
        <title>Genome expansion and lineage-specific genetic innovations in the forest pathogenic fungi Armillaria.</title>
        <authorList>
            <person name="Sipos G."/>
            <person name="Prasanna A.N."/>
            <person name="Walter M.C."/>
            <person name="O'Connor E."/>
            <person name="Balint B."/>
            <person name="Krizsan K."/>
            <person name="Kiss B."/>
            <person name="Hess J."/>
            <person name="Varga T."/>
            <person name="Slot J."/>
            <person name="Riley R."/>
            <person name="Boka B."/>
            <person name="Rigling D."/>
            <person name="Barry K."/>
            <person name="Lee J."/>
            <person name="Mihaltcheva S."/>
            <person name="LaButti K."/>
            <person name="Lipzen A."/>
            <person name="Waldron R."/>
            <person name="Moloney N.M."/>
            <person name="Sperisen C."/>
            <person name="Kredics L."/>
            <person name="Vagvoelgyi C."/>
            <person name="Patrignani A."/>
            <person name="Fitzpatrick D."/>
            <person name="Nagy I."/>
            <person name="Doyle S."/>
            <person name="Anderson J.B."/>
            <person name="Grigoriev I.V."/>
            <person name="Gueldener U."/>
            <person name="Muensterkoetter M."/>
            <person name="Nagy L.G."/>
        </authorList>
    </citation>
    <scope>NUCLEOTIDE SEQUENCE [LARGE SCALE GENOMIC DNA]</scope>
    <source>
        <strain evidence="2">28-4</strain>
    </source>
</reference>
<evidence type="ECO:0000313" key="1">
    <source>
        <dbReference type="EMBL" id="PBK66636.1"/>
    </source>
</evidence>
<accession>A0A2H3BUC0</accession>
<evidence type="ECO:0000313" key="2">
    <source>
        <dbReference type="Proteomes" id="UP000218334"/>
    </source>
</evidence>
<dbReference type="EMBL" id="KZ293440">
    <property type="protein sequence ID" value="PBK66636.1"/>
    <property type="molecule type" value="Genomic_DNA"/>
</dbReference>
<name>A0A2H3BUC0_9AGAR</name>